<evidence type="ECO:0000313" key="1">
    <source>
        <dbReference type="EMBL" id="WVZ79933.1"/>
    </source>
</evidence>
<dbReference type="EMBL" id="CP144750">
    <property type="protein sequence ID" value="WVZ79933.1"/>
    <property type="molecule type" value="Genomic_DNA"/>
</dbReference>
<accession>A0AAQ3WZG7</accession>
<dbReference type="AlphaFoldDB" id="A0AAQ3WZG7"/>
<proteinExistence type="predicted"/>
<gene>
    <name evidence="1" type="ORF">U9M48_027455</name>
</gene>
<reference evidence="1 2" key="1">
    <citation type="submission" date="2024-02" db="EMBL/GenBank/DDBJ databases">
        <title>High-quality chromosome-scale genome assembly of Pensacola bahiagrass (Paspalum notatum Flugge var. saurae).</title>
        <authorList>
            <person name="Vega J.M."/>
            <person name="Podio M."/>
            <person name="Orjuela J."/>
            <person name="Siena L.A."/>
            <person name="Pessino S.C."/>
            <person name="Combes M.C."/>
            <person name="Mariac C."/>
            <person name="Albertini E."/>
            <person name="Pupilli F."/>
            <person name="Ortiz J.P.A."/>
            <person name="Leblanc O."/>
        </authorList>
    </citation>
    <scope>NUCLEOTIDE SEQUENCE [LARGE SCALE GENOMIC DNA]</scope>
    <source>
        <strain evidence="1">R1</strain>
        <tissue evidence="1">Leaf</tissue>
    </source>
</reference>
<sequence>MKRGPALFDEPTPLCYTTTVSSGGSAVCMAWTLSTGGSTSARQRGHVVCEASHTSMHSTWYRCLKKGSHRTISPACTVPRHTEHCTLSLPPSRHVDCVYANSASLAMFAAPCVTVSPSSATAAVTGARLRTRY</sequence>
<protein>
    <submittedName>
        <fullName evidence="1">Uncharacterized protein</fullName>
    </submittedName>
</protein>
<dbReference type="Proteomes" id="UP001341281">
    <property type="component" value="Chromosome 06"/>
</dbReference>
<keyword evidence="2" id="KW-1185">Reference proteome</keyword>
<name>A0AAQ3WZG7_PASNO</name>
<organism evidence="1 2">
    <name type="scientific">Paspalum notatum var. saurae</name>
    <dbReference type="NCBI Taxonomy" id="547442"/>
    <lineage>
        <taxon>Eukaryota</taxon>
        <taxon>Viridiplantae</taxon>
        <taxon>Streptophyta</taxon>
        <taxon>Embryophyta</taxon>
        <taxon>Tracheophyta</taxon>
        <taxon>Spermatophyta</taxon>
        <taxon>Magnoliopsida</taxon>
        <taxon>Liliopsida</taxon>
        <taxon>Poales</taxon>
        <taxon>Poaceae</taxon>
        <taxon>PACMAD clade</taxon>
        <taxon>Panicoideae</taxon>
        <taxon>Andropogonodae</taxon>
        <taxon>Paspaleae</taxon>
        <taxon>Paspalinae</taxon>
        <taxon>Paspalum</taxon>
    </lineage>
</organism>
<evidence type="ECO:0000313" key="2">
    <source>
        <dbReference type="Proteomes" id="UP001341281"/>
    </source>
</evidence>